<evidence type="ECO:0000256" key="5">
    <source>
        <dbReference type="ARBA" id="ARBA00023054"/>
    </source>
</evidence>
<feature type="region of interest" description="Disordered" evidence="6">
    <location>
        <begin position="110"/>
        <end position="167"/>
    </location>
</feature>
<feature type="compositionally biased region" description="Polar residues" evidence="6">
    <location>
        <begin position="209"/>
        <end position="226"/>
    </location>
</feature>
<evidence type="ECO:0000256" key="3">
    <source>
        <dbReference type="ARBA" id="ARBA00022490"/>
    </source>
</evidence>
<dbReference type="InterPro" id="IPR011993">
    <property type="entry name" value="PH-like_dom_sf"/>
</dbReference>
<name>A0ABM1W5B2_APLCA</name>
<keyword evidence="5" id="KW-0175">Coiled coil</keyword>
<dbReference type="RefSeq" id="XP_035829855.1">
    <property type="nucleotide sequence ID" value="XM_035973962.1"/>
</dbReference>
<dbReference type="PANTHER" id="PTHR10663:SF342">
    <property type="entry name" value="FI21420P1"/>
    <property type="match status" value="1"/>
</dbReference>
<evidence type="ECO:0000256" key="4">
    <source>
        <dbReference type="ARBA" id="ARBA00022553"/>
    </source>
</evidence>
<dbReference type="PROSITE" id="PS50096">
    <property type="entry name" value="IQ"/>
    <property type="match status" value="1"/>
</dbReference>
<evidence type="ECO:0000313" key="9">
    <source>
        <dbReference type="RefSeq" id="XP_035829855.1"/>
    </source>
</evidence>
<feature type="region of interest" description="Disordered" evidence="6">
    <location>
        <begin position="64"/>
        <end position="85"/>
    </location>
</feature>
<proteinExistence type="inferred from homology"/>
<keyword evidence="4" id="KW-0597">Phosphoprotein</keyword>
<feature type="domain" description="SEC7" evidence="7">
    <location>
        <begin position="566"/>
        <end position="759"/>
    </location>
</feature>
<dbReference type="Pfam" id="PF01369">
    <property type="entry name" value="Sec7"/>
    <property type="match status" value="1"/>
</dbReference>
<dbReference type="Proteomes" id="UP000694888">
    <property type="component" value="Unplaced"/>
</dbReference>
<dbReference type="Gene3D" id="2.30.29.30">
    <property type="entry name" value="Pleckstrin-homology domain (PH domain)/Phosphotyrosine-binding domain (PTB)"/>
    <property type="match status" value="1"/>
</dbReference>
<feature type="compositionally biased region" description="Polar residues" evidence="6">
    <location>
        <begin position="309"/>
        <end position="321"/>
    </location>
</feature>
<feature type="region of interest" description="Disordered" evidence="6">
    <location>
        <begin position="427"/>
        <end position="544"/>
    </location>
</feature>
<feature type="region of interest" description="Disordered" evidence="6">
    <location>
        <begin position="1023"/>
        <end position="1105"/>
    </location>
</feature>
<dbReference type="InterPro" id="IPR000904">
    <property type="entry name" value="Sec7_dom"/>
</dbReference>
<dbReference type="CDD" id="cd13318">
    <property type="entry name" value="PH_IQSEC"/>
    <property type="match status" value="1"/>
</dbReference>
<evidence type="ECO:0000313" key="8">
    <source>
        <dbReference type="Proteomes" id="UP000694888"/>
    </source>
</evidence>
<comment type="similarity">
    <text evidence="2">Belongs to the BRAG family.</text>
</comment>
<dbReference type="Gene3D" id="1.10.1000.11">
    <property type="entry name" value="Arf Nucleotide-binding Site Opener,domain 2"/>
    <property type="match status" value="1"/>
</dbReference>
<keyword evidence="8" id="KW-1185">Reference proteome</keyword>
<comment type="subcellular location">
    <subcellularLocation>
        <location evidence="1">Cytoplasm</location>
    </subcellularLocation>
</comment>
<feature type="compositionally biased region" description="Low complexity" evidence="6">
    <location>
        <begin position="145"/>
        <end position="162"/>
    </location>
</feature>
<reference evidence="9" key="1">
    <citation type="submission" date="2025-08" db="UniProtKB">
        <authorList>
            <consortium name="RefSeq"/>
        </authorList>
    </citation>
    <scope>IDENTIFICATION</scope>
</reference>
<keyword evidence="3" id="KW-0963">Cytoplasm</keyword>
<dbReference type="CDD" id="cd00171">
    <property type="entry name" value="Sec7"/>
    <property type="match status" value="1"/>
</dbReference>
<sequence>MLERKYGGSIRSRRAARTIQRAFRQYCMNKNFQKLRHSCGERRLSKRLSELGRSNTVWTDRLSQDLTTDDNGNLSSLSHSNEEEATFGRNIRNMVADFENARGVVLDSSSRLHAHHSHPHQLYGQAPPVNFDSVTPGIEKQRRASSGSSCTSVSSSSSLVSGQQRAGENINSYKKRLERHPNIVDASTAASYYGKEPASGVPPHHRGQLSRNAFSSPGFNLESTGASYGRHKSGPAMPVMKSSSVGSNSSGGYPDPNSNAGSPYTELGSGAGQGDFMRTVGPESAAVDPHSLDFETLLESKETDILTGSFHSDGSSTTQEISGSGGNSHAGGSGMITRPSTSSLGSGDYNPASDLSRLSSSPAGSFDSFRTLSHDPSDYMTSGVGGGVSGVEVTVDPASPDDPMYSKEQMAAAVQAQMKYYMANSQVKHRSNRDANISSPSSLGAGPPAPPPSNVAIVPPTRAANNTDTSPIWKRKGDAPDARPSLVVANGGSSTSLDRKGEVKRMSNISETSEPDSVEGGVSSSGLSSENVSTENISMGSLGSETSLSYQRKLRMSMAPDAQTMPRTNDKQKKRLYRIGLNLFNKKPERGLDFLLDNLFLEGSAHSVARFFTTRKGLSKQMIGEFLGNLQNPFNQEVLQCFCHEIDLSGLQVDVALRKFQCHFRMPGEAQKIERLMEAFADRYCECNPDQAKKFKSPDTVFLLAFAIIMLNTDLHNPSVKAERKMKLEDFVKNMRGIDDSEDIDRDLLSGIYERVKSQEFKAGVDQVTQVMKVEQTIIGKKPTLSLPHRRLVCYCRLYEVHDPSKKEKIGLHQREVFLFNDLLLVTKIFSKKKTGITYSFRNSLSLYGMQVYLFETSHYQYGIQLTNNIDGKPLITFNARNDHDRQKFVEDLKESILETNGMEQLRIEEEMARHRTTHNTMDKRYACDDSRVLAYDLAKASENPHNRLSAPEYNMKKLPLSNSLTDLTTVGQCIPAGECVPSLTPILLLLGTCCPQLLPSTRLCRHTAPSILFFTSQPSVDDPVMKRGSSGASLDSGMASGSVGSTSSDTHPSTVFTPSPTAQPSGRLAPAPMSHLGVAGGKRQQPPPRGPIMFRQSIPDGTEV</sequence>
<dbReference type="InterPro" id="IPR023394">
    <property type="entry name" value="Sec7_C_sf"/>
</dbReference>
<dbReference type="SUPFAM" id="SSF50729">
    <property type="entry name" value="PH domain-like"/>
    <property type="match status" value="1"/>
</dbReference>
<feature type="compositionally biased region" description="Low complexity" evidence="6">
    <location>
        <begin position="437"/>
        <end position="446"/>
    </location>
</feature>
<accession>A0ABM1W5B2</accession>
<dbReference type="InterPro" id="IPR033742">
    <property type="entry name" value="IQSEC_PH"/>
</dbReference>
<dbReference type="InterPro" id="IPR001849">
    <property type="entry name" value="PH_domain"/>
</dbReference>
<feature type="compositionally biased region" description="Low complexity" evidence="6">
    <location>
        <begin position="518"/>
        <end position="533"/>
    </location>
</feature>
<feature type="compositionally biased region" description="Gly residues" evidence="6">
    <location>
        <begin position="323"/>
        <end position="334"/>
    </location>
</feature>
<dbReference type="SMART" id="SM00233">
    <property type="entry name" value="PH"/>
    <property type="match status" value="1"/>
</dbReference>
<dbReference type="Pfam" id="PF16453">
    <property type="entry name" value="IQ_SEC7_PH"/>
    <property type="match status" value="1"/>
</dbReference>
<protein>
    <submittedName>
        <fullName evidence="9">Uncharacterized protein LOC101861643</fullName>
    </submittedName>
</protein>
<gene>
    <name evidence="9" type="primary">LOC101861643</name>
</gene>
<dbReference type="SUPFAM" id="SSF48425">
    <property type="entry name" value="Sec7 domain"/>
    <property type="match status" value="1"/>
</dbReference>
<dbReference type="InterPro" id="IPR035999">
    <property type="entry name" value="Sec7_dom_sf"/>
</dbReference>
<feature type="region of interest" description="Disordered" evidence="6">
    <location>
        <begin position="194"/>
        <end position="287"/>
    </location>
</feature>
<evidence type="ECO:0000256" key="1">
    <source>
        <dbReference type="ARBA" id="ARBA00004496"/>
    </source>
</evidence>
<feature type="compositionally biased region" description="Polar residues" evidence="6">
    <location>
        <begin position="534"/>
        <end position="544"/>
    </location>
</feature>
<evidence type="ECO:0000259" key="7">
    <source>
        <dbReference type="PROSITE" id="PS50190"/>
    </source>
</evidence>
<dbReference type="Gene3D" id="1.10.220.20">
    <property type="match status" value="1"/>
</dbReference>
<feature type="compositionally biased region" description="Low complexity" evidence="6">
    <location>
        <begin position="242"/>
        <end position="252"/>
    </location>
</feature>
<dbReference type="PROSITE" id="PS50190">
    <property type="entry name" value="SEC7"/>
    <property type="match status" value="1"/>
</dbReference>
<organism evidence="8 9">
    <name type="scientific">Aplysia californica</name>
    <name type="common">California sea hare</name>
    <dbReference type="NCBI Taxonomy" id="6500"/>
    <lineage>
        <taxon>Eukaryota</taxon>
        <taxon>Metazoa</taxon>
        <taxon>Spiralia</taxon>
        <taxon>Lophotrochozoa</taxon>
        <taxon>Mollusca</taxon>
        <taxon>Gastropoda</taxon>
        <taxon>Heterobranchia</taxon>
        <taxon>Euthyneura</taxon>
        <taxon>Tectipleura</taxon>
        <taxon>Aplysiida</taxon>
        <taxon>Aplysioidea</taxon>
        <taxon>Aplysiidae</taxon>
        <taxon>Aplysia</taxon>
    </lineage>
</organism>
<evidence type="ECO:0000256" key="2">
    <source>
        <dbReference type="ARBA" id="ARBA00006248"/>
    </source>
</evidence>
<feature type="region of interest" description="Disordered" evidence="6">
    <location>
        <begin position="307"/>
        <end position="363"/>
    </location>
</feature>
<evidence type="ECO:0000256" key="6">
    <source>
        <dbReference type="SAM" id="MobiDB-lite"/>
    </source>
</evidence>
<dbReference type="PANTHER" id="PTHR10663">
    <property type="entry name" value="GUANYL-NUCLEOTIDE EXCHANGE FACTOR"/>
    <property type="match status" value="1"/>
</dbReference>
<dbReference type="SMART" id="SM00222">
    <property type="entry name" value="Sec7"/>
    <property type="match status" value="1"/>
</dbReference>
<feature type="compositionally biased region" description="Polar residues" evidence="6">
    <location>
        <begin position="1043"/>
        <end position="1065"/>
    </location>
</feature>
<dbReference type="GeneID" id="101861643"/>